<name>A0A803KQ94_CHEQI</name>
<sequence length="109" mass="11380">MIVMAGSSTTASREINDGLSNRDNHHQQPLLSLISNIMLEGAGAAVDNTLSCTLAGAACSSNSECFPHNACRFLYNKCEWCPGAGDSCGLTWQCCPGLSCSSRISGTCS</sequence>
<organism evidence="1 2">
    <name type="scientific">Chenopodium quinoa</name>
    <name type="common">Quinoa</name>
    <dbReference type="NCBI Taxonomy" id="63459"/>
    <lineage>
        <taxon>Eukaryota</taxon>
        <taxon>Viridiplantae</taxon>
        <taxon>Streptophyta</taxon>
        <taxon>Embryophyta</taxon>
        <taxon>Tracheophyta</taxon>
        <taxon>Spermatophyta</taxon>
        <taxon>Magnoliopsida</taxon>
        <taxon>eudicotyledons</taxon>
        <taxon>Gunneridae</taxon>
        <taxon>Pentapetalae</taxon>
        <taxon>Caryophyllales</taxon>
        <taxon>Chenopodiaceae</taxon>
        <taxon>Chenopodioideae</taxon>
        <taxon>Atripliceae</taxon>
        <taxon>Chenopodium</taxon>
    </lineage>
</organism>
<dbReference type="Gramene" id="AUR62001200-RA">
    <property type="protein sequence ID" value="AUR62001200-RA:cds"/>
    <property type="gene ID" value="AUR62001200"/>
</dbReference>
<reference evidence="1" key="1">
    <citation type="journal article" date="2017" name="Nature">
        <title>The genome of Chenopodium quinoa.</title>
        <authorList>
            <person name="Jarvis D.E."/>
            <person name="Ho Y.S."/>
            <person name="Lightfoot D.J."/>
            <person name="Schmoeckel S.M."/>
            <person name="Li B."/>
            <person name="Borm T.J.A."/>
            <person name="Ohyanagi H."/>
            <person name="Mineta K."/>
            <person name="Michell C.T."/>
            <person name="Saber N."/>
            <person name="Kharbatia N.M."/>
            <person name="Rupper R.R."/>
            <person name="Sharp A.R."/>
            <person name="Dally N."/>
            <person name="Boughton B.A."/>
            <person name="Woo Y.H."/>
            <person name="Gao G."/>
            <person name="Schijlen E.G.W.M."/>
            <person name="Guo X."/>
            <person name="Momin A.A."/>
            <person name="Negrao S."/>
            <person name="Al-Babili S."/>
            <person name="Gehring C."/>
            <person name="Roessner U."/>
            <person name="Jung C."/>
            <person name="Murphy K."/>
            <person name="Arold S.T."/>
            <person name="Gojobori T."/>
            <person name="van der Linden C.G."/>
            <person name="van Loo E.N."/>
            <person name="Jellen E.N."/>
            <person name="Maughan P.J."/>
            <person name="Tester M."/>
        </authorList>
    </citation>
    <scope>NUCLEOTIDE SEQUENCE [LARGE SCALE GENOMIC DNA]</scope>
    <source>
        <strain evidence="1">cv. PI 614886</strain>
    </source>
</reference>
<accession>A0A803KQ94</accession>
<evidence type="ECO:0000313" key="2">
    <source>
        <dbReference type="Proteomes" id="UP000596660"/>
    </source>
</evidence>
<evidence type="ECO:0000313" key="1">
    <source>
        <dbReference type="EnsemblPlants" id="AUR62001200-RA:cds"/>
    </source>
</evidence>
<protein>
    <submittedName>
        <fullName evidence="1">Uncharacterized protein</fullName>
    </submittedName>
</protein>
<dbReference type="EnsemblPlants" id="AUR62001200-RA">
    <property type="protein sequence ID" value="AUR62001200-RA:cds"/>
    <property type="gene ID" value="AUR62001200"/>
</dbReference>
<dbReference type="AlphaFoldDB" id="A0A803KQ94"/>
<reference evidence="1" key="2">
    <citation type="submission" date="2021-03" db="UniProtKB">
        <authorList>
            <consortium name="EnsemblPlants"/>
        </authorList>
    </citation>
    <scope>IDENTIFICATION</scope>
</reference>
<dbReference type="Proteomes" id="UP000596660">
    <property type="component" value="Unplaced"/>
</dbReference>
<keyword evidence="2" id="KW-1185">Reference proteome</keyword>
<proteinExistence type="predicted"/>